<dbReference type="Proteomes" id="UP000037269">
    <property type="component" value="Unassembled WGS sequence"/>
</dbReference>
<dbReference type="Proteomes" id="UP000182836">
    <property type="component" value="Unassembled WGS sequence"/>
</dbReference>
<feature type="transmembrane region" description="Helical" evidence="6">
    <location>
        <begin position="283"/>
        <end position="305"/>
    </location>
</feature>
<feature type="transmembrane region" description="Helical" evidence="6">
    <location>
        <begin position="553"/>
        <end position="575"/>
    </location>
</feature>
<dbReference type="InterPro" id="IPR027022">
    <property type="entry name" value="ABC_permease_BceB-typ"/>
</dbReference>
<dbReference type="OrthoDB" id="1937696at2"/>
<feature type="transmembrane region" description="Helical" evidence="6">
    <location>
        <begin position="53"/>
        <end position="80"/>
    </location>
</feature>
<keyword evidence="3 6" id="KW-0812">Transmembrane</keyword>
<keyword evidence="4 6" id="KW-1133">Transmembrane helix</keyword>
<evidence type="ECO:0000256" key="6">
    <source>
        <dbReference type="PIRNR" id="PIRNR018968"/>
    </source>
</evidence>
<feature type="transmembrane region" description="Helical" evidence="6">
    <location>
        <begin position="21"/>
        <end position="41"/>
    </location>
</feature>
<dbReference type="AlphaFoldDB" id="A0A0D1XM37"/>
<feature type="domain" description="ABC3 transporter permease C-terminal" evidence="7">
    <location>
        <begin position="59"/>
        <end position="176"/>
    </location>
</feature>
<proteinExistence type="inferred from homology"/>
<feature type="transmembrane region" description="Helical" evidence="6">
    <location>
        <begin position="109"/>
        <end position="131"/>
    </location>
</feature>
<feature type="transmembrane region" description="Helical" evidence="6">
    <location>
        <begin position="227"/>
        <end position="255"/>
    </location>
</feature>
<evidence type="ECO:0000259" key="7">
    <source>
        <dbReference type="Pfam" id="PF02687"/>
    </source>
</evidence>
<reference evidence="8 10" key="1">
    <citation type="submission" date="2015-07" db="EMBL/GenBank/DDBJ databases">
        <title>Fjat-14205 dsm 2895.</title>
        <authorList>
            <person name="Liu B."/>
            <person name="Wang J."/>
            <person name="Zhu Y."/>
            <person name="Liu G."/>
            <person name="Chen Q."/>
            <person name="Chen Z."/>
            <person name="Lan J."/>
            <person name="Che J."/>
            <person name="Ge C."/>
            <person name="Shi H."/>
            <person name="Pan Z."/>
            <person name="Liu X."/>
        </authorList>
    </citation>
    <scope>NUCLEOTIDE SEQUENCE [LARGE SCALE GENOMIC DNA]</scope>
    <source>
        <strain evidence="8 10">DSM 2895</strain>
    </source>
</reference>
<evidence type="ECO:0000256" key="4">
    <source>
        <dbReference type="ARBA" id="ARBA00022989"/>
    </source>
</evidence>
<dbReference type="RefSeq" id="WP_043066396.1">
    <property type="nucleotide sequence ID" value="NZ_BJOA01000118.1"/>
</dbReference>
<evidence type="ECO:0000256" key="2">
    <source>
        <dbReference type="ARBA" id="ARBA00022475"/>
    </source>
</evidence>
<reference evidence="9 11" key="2">
    <citation type="submission" date="2016-10" db="EMBL/GenBank/DDBJ databases">
        <authorList>
            <person name="de Groot N.N."/>
        </authorList>
    </citation>
    <scope>NUCLEOTIDE SEQUENCE [LARGE SCALE GENOMIC DNA]</scope>
    <source>
        <strain evidence="9 11">DSM 2895</strain>
    </source>
</reference>
<dbReference type="GeneID" id="42306584"/>
<comment type="subcellular location">
    <subcellularLocation>
        <location evidence="1 6">Cell membrane</location>
        <topology evidence="1 6">Multi-pass membrane protein</topology>
    </subcellularLocation>
</comment>
<feature type="transmembrane region" description="Helical" evidence="6">
    <location>
        <begin position="143"/>
        <end position="166"/>
    </location>
</feature>
<dbReference type="Pfam" id="PF02687">
    <property type="entry name" value="FtsX"/>
    <property type="match status" value="1"/>
</dbReference>
<dbReference type="InterPro" id="IPR003838">
    <property type="entry name" value="ABC3_permease_C"/>
</dbReference>
<accession>A0A0D1XM37</accession>
<evidence type="ECO:0000313" key="10">
    <source>
        <dbReference type="Proteomes" id="UP000037269"/>
    </source>
</evidence>
<dbReference type="GO" id="GO:0005886">
    <property type="term" value="C:plasma membrane"/>
    <property type="evidence" value="ECO:0007669"/>
    <property type="project" value="UniProtKB-SubCell"/>
</dbReference>
<keyword evidence="6" id="KW-0813">Transport</keyword>
<sequence>MSFNHIVIQNILRDKWTYISYFLSSVFSILVFFLFSVTAFHPMLKEMDTNSTLGITMILASFIVYIFSFVFIIYSLFAFLKKKTKNLGIFMITGASMKQVRKMVFRENMLIAGVAIITAIAFGLIIAPLFLMVAKKVLQANSFGMYVPVQAIALTVVLFAILFFIVSKFMTRFINKEEAVHLLKTDVTQEKLIAPAPWRLILSLSVSGFLLLSLKMNMGWIESIGMFYYIALFISLLLAIYFIVMQGTLLAILLLQKRPSYFQKTNILFVSNLEAKGRSHAHVIYLLTVLLLGVFVCTSVLYSSYYNVKENTEALYPYSYQYISLPENTLEDEQKDITFIETTLSKAGNYDAYYSEFKTDEKRRIAFMSVTNYNSLGLHEKISLKKNEYYVVAGNEGVLPSTETIHEYLLTKPHYAGLEKQNIFSTGLQNVYYIVPDAVYETIDYPVYKVFAYELENWTEKIDVAKTLASGVPIDLDVHLIASKIELYNAEKSVKSIMFFIGFMLSLIFLSAAMSILYFYLQTSLEGEKKKYAGIRKIGLSVKEIASVVTRELATLIFIPFTFASIILFVAMLSMRHYISMTFYQMTAIGVGVFLLLFVISFCIIRWGYLNKLVKES</sequence>
<name>A0A0D1XM37_ANEMI</name>
<protein>
    <submittedName>
        <fullName evidence="8">ABC transporter permease</fullName>
    </submittedName>
    <submittedName>
        <fullName evidence="9">Putative ABC transport system permease protein</fullName>
    </submittedName>
</protein>
<keyword evidence="10" id="KW-1185">Reference proteome</keyword>
<comment type="similarity">
    <text evidence="6">Belongs to the ABC-4 integral membrane protein family.</text>
</comment>
<dbReference type="STRING" id="47500.AF333_15505"/>
<keyword evidence="5 6" id="KW-0472">Membrane</keyword>
<dbReference type="PATRIC" id="fig|47500.8.peg.385"/>
<feature type="transmembrane region" description="Helical" evidence="6">
    <location>
        <begin position="497"/>
        <end position="521"/>
    </location>
</feature>
<dbReference type="EMBL" id="FNED01000030">
    <property type="protein sequence ID" value="SDJ85308.1"/>
    <property type="molecule type" value="Genomic_DNA"/>
</dbReference>
<evidence type="ECO:0000256" key="3">
    <source>
        <dbReference type="ARBA" id="ARBA00022692"/>
    </source>
</evidence>
<evidence type="ECO:0000256" key="5">
    <source>
        <dbReference type="ARBA" id="ARBA00023136"/>
    </source>
</evidence>
<dbReference type="InterPro" id="IPR052536">
    <property type="entry name" value="ABC-4_Integral_Memb_Prot"/>
</dbReference>
<keyword evidence="2 6" id="KW-1003">Cell membrane</keyword>
<organism evidence="8 10">
    <name type="scientific">Aneurinibacillus migulanus</name>
    <name type="common">Bacillus migulanus</name>
    <dbReference type="NCBI Taxonomy" id="47500"/>
    <lineage>
        <taxon>Bacteria</taxon>
        <taxon>Bacillati</taxon>
        <taxon>Bacillota</taxon>
        <taxon>Bacilli</taxon>
        <taxon>Bacillales</taxon>
        <taxon>Paenibacillaceae</taxon>
        <taxon>Aneurinibacillus group</taxon>
        <taxon>Aneurinibacillus</taxon>
    </lineage>
</organism>
<dbReference type="PIRSF" id="PIRSF018968">
    <property type="entry name" value="ABC_permease_BceB"/>
    <property type="match status" value="1"/>
</dbReference>
<dbReference type="GO" id="GO:0055085">
    <property type="term" value="P:transmembrane transport"/>
    <property type="evidence" value="ECO:0007669"/>
    <property type="project" value="UniProtKB-UniRule"/>
</dbReference>
<evidence type="ECO:0000313" key="8">
    <source>
        <dbReference type="EMBL" id="KON96672.1"/>
    </source>
</evidence>
<dbReference type="PANTHER" id="PTHR46795">
    <property type="entry name" value="ABC TRANSPORTER PERMEASE-RELATED-RELATED"/>
    <property type="match status" value="1"/>
</dbReference>
<gene>
    <name evidence="8" type="ORF">AF333_15505</name>
    <name evidence="9" type="ORF">SAMN04487909_13033</name>
</gene>
<evidence type="ECO:0000313" key="9">
    <source>
        <dbReference type="EMBL" id="SDJ85308.1"/>
    </source>
</evidence>
<feature type="transmembrane region" description="Helical" evidence="6">
    <location>
        <begin position="587"/>
        <end position="609"/>
    </location>
</feature>
<dbReference type="PANTHER" id="PTHR46795:SF1">
    <property type="entry name" value="ABC TRANSPORTER PERMEASE PROTEIN"/>
    <property type="match status" value="1"/>
</dbReference>
<evidence type="ECO:0000313" key="11">
    <source>
        <dbReference type="Proteomes" id="UP000182836"/>
    </source>
</evidence>
<evidence type="ECO:0000256" key="1">
    <source>
        <dbReference type="ARBA" id="ARBA00004651"/>
    </source>
</evidence>
<dbReference type="EMBL" id="LGUG01000004">
    <property type="protein sequence ID" value="KON96672.1"/>
    <property type="molecule type" value="Genomic_DNA"/>
</dbReference>